<accession>A0A6L5YZG6</accession>
<proteinExistence type="predicted"/>
<dbReference type="Pfam" id="PF01381">
    <property type="entry name" value="HTH_3"/>
    <property type="match status" value="1"/>
</dbReference>
<evidence type="ECO:0000256" key="1">
    <source>
        <dbReference type="SAM" id="MobiDB-lite"/>
    </source>
</evidence>
<keyword evidence="4" id="KW-1185">Reference proteome</keyword>
<reference evidence="3 4" key="1">
    <citation type="submission" date="2019-10" db="EMBL/GenBank/DDBJ databases">
        <title>Cognatihalovulum marinum gen. nov. sp. nov., a new member of the family Rhodobacteraceae isolated from deep seawater of the Northwest Indian Ocean.</title>
        <authorList>
            <person name="Ruan C."/>
            <person name="Wang J."/>
            <person name="Zheng X."/>
            <person name="Song L."/>
            <person name="Zhu Y."/>
            <person name="Huang Y."/>
            <person name="Lu Z."/>
            <person name="Du W."/>
            <person name="Huang L."/>
            <person name="Dai X."/>
        </authorList>
    </citation>
    <scope>NUCLEOTIDE SEQUENCE [LARGE SCALE GENOMIC DNA]</scope>
    <source>
        <strain evidence="3 4">2CG4</strain>
    </source>
</reference>
<evidence type="ECO:0000259" key="2">
    <source>
        <dbReference type="PROSITE" id="PS50943"/>
    </source>
</evidence>
<evidence type="ECO:0000313" key="3">
    <source>
        <dbReference type="EMBL" id="MSU89262.1"/>
    </source>
</evidence>
<feature type="region of interest" description="Disordered" evidence="1">
    <location>
        <begin position="91"/>
        <end position="113"/>
    </location>
</feature>
<feature type="domain" description="HTH cro/C1-type" evidence="2">
    <location>
        <begin position="29"/>
        <end position="84"/>
    </location>
</feature>
<comment type="caution">
    <text evidence="3">The sequence shown here is derived from an EMBL/GenBank/DDBJ whole genome shotgun (WGS) entry which is preliminary data.</text>
</comment>
<dbReference type="SMART" id="SM00530">
    <property type="entry name" value="HTH_XRE"/>
    <property type="match status" value="1"/>
</dbReference>
<dbReference type="GO" id="GO:0003677">
    <property type="term" value="F:DNA binding"/>
    <property type="evidence" value="ECO:0007669"/>
    <property type="project" value="InterPro"/>
</dbReference>
<dbReference type="Proteomes" id="UP000474957">
    <property type="component" value="Unassembled WGS sequence"/>
</dbReference>
<dbReference type="EMBL" id="WIND01000003">
    <property type="protein sequence ID" value="MSU89262.1"/>
    <property type="molecule type" value="Genomic_DNA"/>
</dbReference>
<protein>
    <submittedName>
        <fullName evidence="3">Helix-turn-helix domain-containing protein</fullName>
    </submittedName>
</protein>
<dbReference type="SUPFAM" id="SSF47413">
    <property type="entry name" value="lambda repressor-like DNA-binding domains"/>
    <property type="match status" value="1"/>
</dbReference>
<dbReference type="PROSITE" id="PS50943">
    <property type="entry name" value="HTH_CROC1"/>
    <property type="match status" value="1"/>
</dbReference>
<dbReference type="Gene3D" id="1.10.260.40">
    <property type="entry name" value="lambda repressor-like DNA-binding domains"/>
    <property type="match status" value="1"/>
</dbReference>
<organism evidence="3 4">
    <name type="scientific">Halovulum marinum</name>
    <dbReference type="NCBI Taxonomy" id="2662447"/>
    <lineage>
        <taxon>Bacteria</taxon>
        <taxon>Pseudomonadati</taxon>
        <taxon>Pseudomonadota</taxon>
        <taxon>Alphaproteobacteria</taxon>
        <taxon>Rhodobacterales</taxon>
        <taxon>Paracoccaceae</taxon>
        <taxon>Halovulum</taxon>
    </lineage>
</organism>
<dbReference type="RefSeq" id="WP_154445743.1">
    <property type="nucleotide sequence ID" value="NZ_WIND01000003.1"/>
</dbReference>
<feature type="compositionally biased region" description="Polar residues" evidence="1">
    <location>
        <begin position="98"/>
        <end position="113"/>
    </location>
</feature>
<feature type="region of interest" description="Disordered" evidence="1">
    <location>
        <begin position="128"/>
        <end position="147"/>
    </location>
</feature>
<dbReference type="InterPro" id="IPR010982">
    <property type="entry name" value="Lambda_DNA-bd_dom_sf"/>
</dbReference>
<evidence type="ECO:0000313" key="4">
    <source>
        <dbReference type="Proteomes" id="UP000474957"/>
    </source>
</evidence>
<dbReference type="InterPro" id="IPR001387">
    <property type="entry name" value="Cro/C1-type_HTH"/>
</dbReference>
<dbReference type="AlphaFoldDB" id="A0A6L5YZG6"/>
<sequence>MSFSLNISAKEKMTGRFKSRVNRALLNAVTQARKERKLTQSEIAALMEIDKSTLSRILNGRGNLTLKTIGDLSWALGLRPDITFTKVEEPAGAGANSPAITSAPHNNNITTPISRSTLSNRVTLHSAPNTASTISGAPRNERVRVAN</sequence>
<dbReference type="CDD" id="cd00093">
    <property type="entry name" value="HTH_XRE"/>
    <property type="match status" value="1"/>
</dbReference>
<name>A0A6L5YZG6_9RHOB</name>
<gene>
    <name evidence="3" type="ORF">GE300_06465</name>
</gene>